<dbReference type="EMBL" id="CASHSV030000716">
    <property type="protein sequence ID" value="CAJ2674174.1"/>
    <property type="molecule type" value="Genomic_DNA"/>
</dbReference>
<name>A0ACB0M0T9_TRIPR</name>
<comment type="caution">
    <text evidence="1">The sequence shown here is derived from an EMBL/GenBank/DDBJ whole genome shotgun (WGS) entry which is preliminary data.</text>
</comment>
<organism evidence="1 2">
    <name type="scientific">Trifolium pratense</name>
    <name type="common">Red clover</name>
    <dbReference type="NCBI Taxonomy" id="57577"/>
    <lineage>
        <taxon>Eukaryota</taxon>
        <taxon>Viridiplantae</taxon>
        <taxon>Streptophyta</taxon>
        <taxon>Embryophyta</taxon>
        <taxon>Tracheophyta</taxon>
        <taxon>Spermatophyta</taxon>
        <taxon>Magnoliopsida</taxon>
        <taxon>eudicotyledons</taxon>
        <taxon>Gunneridae</taxon>
        <taxon>Pentapetalae</taxon>
        <taxon>rosids</taxon>
        <taxon>fabids</taxon>
        <taxon>Fabales</taxon>
        <taxon>Fabaceae</taxon>
        <taxon>Papilionoideae</taxon>
        <taxon>50 kb inversion clade</taxon>
        <taxon>NPAAA clade</taxon>
        <taxon>Hologalegina</taxon>
        <taxon>IRL clade</taxon>
        <taxon>Trifolieae</taxon>
        <taxon>Trifolium</taxon>
    </lineage>
</organism>
<sequence length="386" mass="44660">MSFTKRPEFRKIVQDQKTNGIPKPYGEKYWKGTPNPIILRLPNDFEQKISWVESNGKILFQKNWNGFAKQVSHGCVLTFKYIGGSYFKVKIFGPNGLEINYADIKSVNEEVVEVTEKVTEIIEVRDDESGDEIEIPKQAQRTINGKRKFQGRNQGNMVKKATKYPTNEAVNDENPFFDVRMTKSYVDGHFMWIPKKFSREHLNNYNGISTLQVGKDNPIKMNIRYNDNTEKSTMGGGWKLFSQNYNLEIDDSCNFEMTQRQPPSFIATINRARKGPSPKNLQDSKGRNVMKHDTFELTVNSSLYPSLPMEFMNIVGCDKNVNVELKMGRRSWFVKVNYFDSMKSSRFGKGWRPFIQECNLIGEICSFNLIDEINLVFNVSVVRKNH</sequence>
<reference evidence="1" key="1">
    <citation type="submission" date="2023-10" db="EMBL/GenBank/DDBJ databases">
        <authorList>
            <person name="Rodriguez Cubillos JULIANA M."/>
            <person name="De Vega J."/>
        </authorList>
    </citation>
    <scope>NUCLEOTIDE SEQUENCE</scope>
</reference>
<evidence type="ECO:0000313" key="2">
    <source>
        <dbReference type="Proteomes" id="UP001177021"/>
    </source>
</evidence>
<gene>
    <name evidence="1" type="ORF">MILVUS5_LOCUS37477</name>
</gene>
<evidence type="ECO:0000313" key="1">
    <source>
        <dbReference type="EMBL" id="CAJ2674174.1"/>
    </source>
</evidence>
<protein>
    <submittedName>
        <fullName evidence="1">Uncharacterized protein</fullName>
    </submittedName>
</protein>
<accession>A0ACB0M0T9</accession>
<proteinExistence type="predicted"/>
<dbReference type="Proteomes" id="UP001177021">
    <property type="component" value="Unassembled WGS sequence"/>
</dbReference>
<keyword evidence="2" id="KW-1185">Reference proteome</keyword>